<dbReference type="InterPro" id="IPR011006">
    <property type="entry name" value="CheY-like_superfamily"/>
</dbReference>
<feature type="coiled-coil region" evidence="7">
    <location>
        <begin position="891"/>
        <end position="924"/>
    </location>
</feature>
<dbReference type="InterPro" id="IPR000014">
    <property type="entry name" value="PAS"/>
</dbReference>
<dbReference type="AlphaFoldDB" id="A0ABD5QEF6"/>
<feature type="domain" description="PAS" evidence="10">
    <location>
        <begin position="635"/>
        <end position="708"/>
    </location>
</feature>
<feature type="domain" description="Response regulatory" evidence="9">
    <location>
        <begin position="6"/>
        <end position="122"/>
    </location>
</feature>
<dbReference type="InterPro" id="IPR013767">
    <property type="entry name" value="PAS_fold"/>
</dbReference>
<dbReference type="PROSITE" id="PS50109">
    <property type="entry name" value="HIS_KIN"/>
    <property type="match status" value="1"/>
</dbReference>
<dbReference type="SMART" id="SM00065">
    <property type="entry name" value="GAF"/>
    <property type="match status" value="1"/>
</dbReference>
<dbReference type="InterPro" id="IPR013656">
    <property type="entry name" value="PAS_4"/>
</dbReference>
<dbReference type="InterPro" id="IPR035965">
    <property type="entry name" value="PAS-like_dom_sf"/>
</dbReference>
<feature type="domain" description="PAS" evidence="10">
    <location>
        <begin position="255"/>
        <end position="330"/>
    </location>
</feature>
<evidence type="ECO:0000256" key="2">
    <source>
        <dbReference type="ARBA" id="ARBA00012438"/>
    </source>
</evidence>
<dbReference type="PANTHER" id="PTHR43304:SF1">
    <property type="entry name" value="PAC DOMAIN-CONTAINING PROTEIN"/>
    <property type="match status" value="1"/>
</dbReference>
<dbReference type="RefSeq" id="WP_224829706.1">
    <property type="nucleotide sequence ID" value="NZ_JAIVEF010000025.1"/>
</dbReference>
<dbReference type="CDD" id="cd00082">
    <property type="entry name" value="HisKA"/>
    <property type="match status" value="1"/>
</dbReference>
<dbReference type="Pfam" id="PF00512">
    <property type="entry name" value="HisKA"/>
    <property type="match status" value="1"/>
</dbReference>
<dbReference type="Pfam" id="PF13185">
    <property type="entry name" value="GAF_2"/>
    <property type="match status" value="1"/>
</dbReference>
<dbReference type="InterPro" id="IPR003018">
    <property type="entry name" value="GAF"/>
</dbReference>
<dbReference type="PRINTS" id="PR00344">
    <property type="entry name" value="BCTRLSENSOR"/>
</dbReference>
<dbReference type="InterPro" id="IPR005467">
    <property type="entry name" value="His_kinase_dom"/>
</dbReference>
<keyword evidence="13" id="KW-1185">Reference proteome</keyword>
<dbReference type="Gene3D" id="1.10.287.130">
    <property type="match status" value="1"/>
</dbReference>
<dbReference type="Pfam" id="PF13426">
    <property type="entry name" value="PAS_9"/>
    <property type="match status" value="1"/>
</dbReference>
<dbReference type="InterPro" id="IPR036890">
    <property type="entry name" value="HATPase_C_sf"/>
</dbReference>
<dbReference type="Gene3D" id="3.30.450.40">
    <property type="match status" value="1"/>
</dbReference>
<dbReference type="SUPFAM" id="SSF55785">
    <property type="entry name" value="PYP-like sensor domain (PAS domain)"/>
    <property type="match status" value="5"/>
</dbReference>
<organism evidence="12 13">
    <name type="scientific">Saliphagus infecundisoli</name>
    <dbReference type="NCBI Taxonomy" id="1849069"/>
    <lineage>
        <taxon>Archaea</taxon>
        <taxon>Methanobacteriati</taxon>
        <taxon>Methanobacteriota</taxon>
        <taxon>Stenosarchaea group</taxon>
        <taxon>Halobacteria</taxon>
        <taxon>Halobacteriales</taxon>
        <taxon>Natrialbaceae</taxon>
        <taxon>Saliphagus</taxon>
    </lineage>
</organism>
<evidence type="ECO:0000256" key="1">
    <source>
        <dbReference type="ARBA" id="ARBA00000085"/>
    </source>
</evidence>
<dbReference type="PROSITE" id="PS50112">
    <property type="entry name" value="PAS"/>
    <property type="match status" value="4"/>
</dbReference>
<dbReference type="SUPFAM" id="SSF52172">
    <property type="entry name" value="CheY-like"/>
    <property type="match status" value="1"/>
</dbReference>
<evidence type="ECO:0000256" key="7">
    <source>
        <dbReference type="SAM" id="Coils"/>
    </source>
</evidence>
<dbReference type="InterPro" id="IPR004358">
    <property type="entry name" value="Sig_transdc_His_kin-like_C"/>
</dbReference>
<keyword evidence="3" id="KW-0597">Phosphoprotein</keyword>
<feature type="domain" description="PAS" evidence="10">
    <location>
        <begin position="388"/>
        <end position="446"/>
    </location>
</feature>
<dbReference type="SMART" id="SM00387">
    <property type="entry name" value="HATPase_c"/>
    <property type="match status" value="1"/>
</dbReference>
<dbReference type="InterPro" id="IPR003594">
    <property type="entry name" value="HATPase_dom"/>
</dbReference>
<feature type="domain" description="PAS" evidence="10">
    <location>
        <begin position="133"/>
        <end position="203"/>
    </location>
</feature>
<evidence type="ECO:0000259" key="11">
    <source>
        <dbReference type="PROSITE" id="PS50113"/>
    </source>
</evidence>
<dbReference type="PANTHER" id="PTHR43304">
    <property type="entry name" value="PHYTOCHROME-LIKE PROTEIN CPH1"/>
    <property type="match status" value="1"/>
</dbReference>
<feature type="coiled-coil region" evidence="7">
    <location>
        <begin position="120"/>
        <end position="147"/>
    </location>
</feature>
<dbReference type="SMART" id="SM00091">
    <property type="entry name" value="PAS"/>
    <property type="match status" value="5"/>
</dbReference>
<proteinExistence type="predicted"/>
<gene>
    <name evidence="12" type="ORF">ACFPFO_06565</name>
</gene>
<feature type="domain" description="PAC" evidence="11">
    <location>
        <begin position="464"/>
        <end position="516"/>
    </location>
</feature>
<evidence type="ECO:0000256" key="3">
    <source>
        <dbReference type="ARBA" id="ARBA00022553"/>
    </source>
</evidence>
<dbReference type="Pfam" id="PF00072">
    <property type="entry name" value="Response_reg"/>
    <property type="match status" value="1"/>
</dbReference>
<evidence type="ECO:0000313" key="13">
    <source>
        <dbReference type="Proteomes" id="UP001595925"/>
    </source>
</evidence>
<dbReference type="GO" id="GO:0004673">
    <property type="term" value="F:protein histidine kinase activity"/>
    <property type="evidence" value="ECO:0007669"/>
    <property type="project" value="UniProtKB-EC"/>
</dbReference>
<evidence type="ECO:0000259" key="10">
    <source>
        <dbReference type="PROSITE" id="PS50112"/>
    </source>
</evidence>
<dbReference type="Pfam" id="PF02518">
    <property type="entry name" value="HATPase_c"/>
    <property type="match status" value="1"/>
</dbReference>
<dbReference type="CDD" id="cd00156">
    <property type="entry name" value="REC"/>
    <property type="match status" value="1"/>
</dbReference>
<dbReference type="InterPro" id="IPR029016">
    <property type="entry name" value="GAF-like_dom_sf"/>
</dbReference>
<dbReference type="SMART" id="SM00448">
    <property type="entry name" value="REC"/>
    <property type="match status" value="1"/>
</dbReference>
<feature type="domain" description="PAC" evidence="11">
    <location>
        <begin position="207"/>
        <end position="258"/>
    </location>
</feature>
<name>A0ABD5QEF6_9EURY</name>
<accession>A0ABD5QEF6</accession>
<dbReference type="InterPro" id="IPR000700">
    <property type="entry name" value="PAS-assoc_C"/>
</dbReference>
<comment type="caution">
    <text evidence="12">The sequence shown here is derived from an EMBL/GenBank/DDBJ whole genome shotgun (WGS) entry which is preliminary data.</text>
</comment>
<dbReference type="CDD" id="cd00075">
    <property type="entry name" value="HATPase"/>
    <property type="match status" value="1"/>
</dbReference>
<dbReference type="SUPFAM" id="SSF47384">
    <property type="entry name" value="Homodimeric domain of signal transducing histidine kinase"/>
    <property type="match status" value="1"/>
</dbReference>
<dbReference type="InterPro" id="IPR001789">
    <property type="entry name" value="Sig_transdc_resp-reg_receiver"/>
</dbReference>
<dbReference type="SMART" id="SM00086">
    <property type="entry name" value="PAC"/>
    <property type="match status" value="4"/>
</dbReference>
<keyword evidence="7" id="KW-0175">Coiled coil</keyword>
<evidence type="ECO:0000256" key="4">
    <source>
        <dbReference type="ARBA" id="ARBA00022679"/>
    </source>
</evidence>
<dbReference type="CDD" id="cd00130">
    <property type="entry name" value="PAS"/>
    <property type="match status" value="5"/>
</dbReference>
<dbReference type="SUPFAM" id="SSF55874">
    <property type="entry name" value="ATPase domain of HSP90 chaperone/DNA topoisomerase II/histidine kinase"/>
    <property type="match status" value="1"/>
</dbReference>
<keyword evidence="5" id="KW-0418">Kinase</keyword>
<dbReference type="InterPro" id="IPR001610">
    <property type="entry name" value="PAC"/>
</dbReference>
<dbReference type="Pfam" id="PF08448">
    <property type="entry name" value="PAS_4"/>
    <property type="match status" value="2"/>
</dbReference>
<keyword evidence="4" id="KW-0808">Transferase</keyword>
<protein>
    <recommendedName>
        <fullName evidence="2">histidine kinase</fullName>
        <ecNumber evidence="2">2.7.13.3</ecNumber>
    </recommendedName>
</protein>
<dbReference type="InterPro" id="IPR052162">
    <property type="entry name" value="Sensor_kinase/Photoreceptor"/>
</dbReference>
<dbReference type="PROSITE" id="PS50110">
    <property type="entry name" value="RESPONSE_REGULATORY"/>
    <property type="match status" value="1"/>
</dbReference>
<dbReference type="Gene3D" id="3.30.450.20">
    <property type="entry name" value="PAS domain"/>
    <property type="match status" value="5"/>
</dbReference>
<dbReference type="InterPro" id="IPR003661">
    <property type="entry name" value="HisK_dim/P_dom"/>
</dbReference>
<sequence>MNDTATVLFVNDDPGVADTTAACVERASDALVTTTATTTEAALELVEESDIDCVVSGHNAPVMNGLALYKAVAERESGIPFILFTDEEHMGIASEAFSLGITDYLHRAAGSEQYEVLANRVEHAIEARRTEQRLERYERLVETIDDALYTVDSEGEFTFVNDSFVTLTGYDRDELLDSDVSILKDAETVELFENSVRELLGDNHDETYLEFDLWTADGERIPCEDHMVLRTDNGAYTGVSGVIRDITDRTEHERDLERYETAVEAAPVGVYVLDAEGTISWCNERAGELVGHSVADLTGDPFVSLIEEGIVPETAIANYEAVLSDLLSEESDRTTGQYDITITPPETSERTLRIHISLLPYDEEFRGAVLVSEDITERRQRERERERQHDRLSALFENISDAVYRYEYDGEEGRIQAVNPAFESIFGYDEAEVVGDRISEAIVPADSMAEYRDIAAQAEAGDPVNVEIERETATGRRTFLLRNASITEAGEDDPIAGYAIYTDITERKQREERLATQAAAMDTSIDGIVIIDDEGEFTYVNEAYAAMHDYDEPDDLIGRPWRTLYPEKERERIENEILPAFGPNDFWRGEAIGRRADGTTFPHELSITRVDENRLVGVVRDITDRKERKRALERERERFATLFRNIPDPTVLVDHAEGELIVESINDAFEATFGYPAETAVGEPLNDLVVPPEKHEEAAAIDGAVIGGEQIVRELTRRTADGENREFLFRNATLDGEASESFGVYTDITTQKRRERVLADLHEWTRKMMDATEPAAVASIAVETAERVLDLSVCALWLYDEDTGTLRPTAMTDDSDATIGNLPTYEPGNSLSWDAFVNGDARTYDDVSEADVYNPETSIRSEMILPLGEYGVMNVGTTTIGEFDDTDEALARLLATNVEAALERAERERERAAQRQLLEQQNDRLEEFASTVSHDLRNPLNVASGRLELLREDTDSQHAQPIVDALERMDDLIEECLMFARQGQLVTDPIQVDIETIAERAWQTVDTEDTTLTVDDLRTVKADEERLRTLFENLFHNAILHGDATAVQIGPLEDGPGFYVADDGSGIPESEHETVFDRGYSTSETGTGLGLSIVEAIADAHGWEIVLAEGNETGSRFEVRITPPRSGYNQLGYQTE</sequence>
<dbReference type="EC" id="2.7.13.3" evidence="2"/>
<dbReference type="InterPro" id="IPR036097">
    <property type="entry name" value="HisK_dim/P_sf"/>
</dbReference>
<feature type="domain" description="Histidine kinase" evidence="8">
    <location>
        <begin position="931"/>
        <end position="1125"/>
    </location>
</feature>
<dbReference type="NCBIfam" id="TIGR00229">
    <property type="entry name" value="sensory_box"/>
    <property type="match status" value="5"/>
</dbReference>
<dbReference type="Pfam" id="PF00989">
    <property type="entry name" value="PAS"/>
    <property type="match status" value="2"/>
</dbReference>
<evidence type="ECO:0000256" key="6">
    <source>
        <dbReference type="PROSITE-ProRule" id="PRU00169"/>
    </source>
</evidence>
<evidence type="ECO:0000313" key="12">
    <source>
        <dbReference type="EMBL" id="MFC4987427.1"/>
    </source>
</evidence>
<dbReference type="Proteomes" id="UP001595925">
    <property type="component" value="Unassembled WGS sequence"/>
</dbReference>
<comment type="catalytic activity">
    <reaction evidence="1">
        <text>ATP + protein L-histidine = ADP + protein N-phospho-L-histidine.</text>
        <dbReference type="EC" id="2.7.13.3"/>
    </reaction>
</comment>
<comment type="caution">
    <text evidence="6">Lacks conserved residue(s) required for the propagation of feature annotation.</text>
</comment>
<evidence type="ECO:0000256" key="5">
    <source>
        <dbReference type="ARBA" id="ARBA00022777"/>
    </source>
</evidence>
<dbReference type="EMBL" id="JBHSJG010000024">
    <property type="protein sequence ID" value="MFC4987427.1"/>
    <property type="molecule type" value="Genomic_DNA"/>
</dbReference>
<evidence type="ECO:0000259" key="8">
    <source>
        <dbReference type="PROSITE" id="PS50109"/>
    </source>
</evidence>
<dbReference type="Gene3D" id="3.40.50.2300">
    <property type="match status" value="1"/>
</dbReference>
<dbReference type="SUPFAM" id="SSF55781">
    <property type="entry name" value="GAF domain-like"/>
    <property type="match status" value="1"/>
</dbReference>
<reference evidence="12 13" key="1">
    <citation type="journal article" date="2019" name="Int. J. Syst. Evol. Microbiol.">
        <title>The Global Catalogue of Microorganisms (GCM) 10K type strain sequencing project: providing services to taxonomists for standard genome sequencing and annotation.</title>
        <authorList>
            <consortium name="The Broad Institute Genomics Platform"/>
            <consortium name="The Broad Institute Genome Sequencing Center for Infectious Disease"/>
            <person name="Wu L."/>
            <person name="Ma J."/>
        </authorList>
    </citation>
    <scope>NUCLEOTIDE SEQUENCE [LARGE SCALE GENOMIC DNA]</scope>
    <source>
        <strain evidence="12 13">CGMCC 1.15824</strain>
    </source>
</reference>
<dbReference type="Gene3D" id="3.30.565.10">
    <property type="entry name" value="Histidine kinase-like ATPase, C-terminal domain"/>
    <property type="match status" value="1"/>
</dbReference>
<evidence type="ECO:0000259" key="9">
    <source>
        <dbReference type="PROSITE" id="PS50110"/>
    </source>
</evidence>
<dbReference type="SMART" id="SM00388">
    <property type="entry name" value="HisKA"/>
    <property type="match status" value="1"/>
</dbReference>
<dbReference type="PROSITE" id="PS50113">
    <property type="entry name" value="PAC"/>
    <property type="match status" value="2"/>
</dbReference>